<evidence type="ECO:0000256" key="1">
    <source>
        <dbReference type="SAM" id="MobiDB-lite"/>
    </source>
</evidence>
<dbReference type="KEGG" id="acab:QRX50_23955"/>
<feature type="region of interest" description="Disordered" evidence="1">
    <location>
        <begin position="1"/>
        <end position="80"/>
    </location>
</feature>
<dbReference type="AlphaFoldDB" id="A0A9Y2MW60"/>
<reference evidence="2 3" key="1">
    <citation type="submission" date="2023-06" db="EMBL/GenBank/DDBJ databases">
        <authorList>
            <person name="Oyuntsetseg B."/>
            <person name="Kim S.B."/>
        </authorList>
    </citation>
    <scope>NUCLEOTIDE SEQUENCE [LARGE SCALE GENOMIC DNA]</scope>
    <source>
        <strain evidence="2 3">2-15</strain>
    </source>
</reference>
<name>A0A9Y2MW60_9PSEU</name>
<dbReference type="EMBL" id="CP127294">
    <property type="protein sequence ID" value="WIX83590.1"/>
    <property type="molecule type" value="Genomic_DNA"/>
</dbReference>
<evidence type="ECO:0000313" key="2">
    <source>
        <dbReference type="EMBL" id="WIX83590.1"/>
    </source>
</evidence>
<dbReference type="RefSeq" id="WP_285974139.1">
    <property type="nucleotide sequence ID" value="NZ_CP127294.1"/>
</dbReference>
<protein>
    <submittedName>
        <fullName evidence="2">Uncharacterized protein</fullName>
    </submittedName>
</protein>
<proteinExistence type="predicted"/>
<gene>
    <name evidence="2" type="ORF">QRX50_23955</name>
</gene>
<sequence length="96" mass="10215">MRDEGRLEPESSPPPGPAFVDNSPTGSGAPPEGPAFAQQASWDQPQPWGGPPLGPDVYGAAADRRGGGGRSSVPEPYDDVREPGWRRLLRRLRGRG</sequence>
<accession>A0A9Y2MW60</accession>
<evidence type="ECO:0000313" key="3">
    <source>
        <dbReference type="Proteomes" id="UP001236014"/>
    </source>
</evidence>
<keyword evidence="3" id="KW-1185">Reference proteome</keyword>
<organism evidence="2 3">
    <name type="scientific">Amycolatopsis carbonis</name>
    <dbReference type="NCBI Taxonomy" id="715471"/>
    <lineage>
        <taxon>Bacteria</taxon>
        <taxon>Bacillati</taxon>
        <taxon>Actinomycetota</taxon>
        <taxon>Actinomycetes</taxon>
        <taxon>Pseudonocardiales</taxon>
        <taxon>Pseudonocardiaceae</taxon>
        <taxon>Amycolatopsis</taxon>
    </lineage>
</organism>
<dbReference type="Proteomes" id="UP001236014">
    <property type="component" value="Chromosome"/>
</dbReference>